<evidence type="ECO:0000256" key="4">
    <source>
        <dbReference type="ARBA" id="ARBA00035206"/>
    </source>
</evidence>
<evidence type="ECO:0000256" key="1">
    <source>
        <dbReference type="ARBA" id="ARBA00010618"/>
    </source>
</evidence>
<evidence type="ECO:0000256" key="3">
    <source>
        <dbReference type="ARBA" id="ARBA00023274"/>
    </source>
</evidence>
<dbReference type="SMART" id="SM00739">
    <property type="entry name" value="KOW"/>
    <property type="match status" value="1"/>
</dbReference>
<sequence length="114" mass="12771">MLKILKKCIKGNKVHVRRGDTVAIISGKDKGKRGKVLAVSLKESKIMVSGVKIVSKHAKARNQSEESGIIKTEGAFYSCKAQLVCPHCNQLTRIMHVFENNKKHRSCKKCRKII</sequence>
<dbReference type="PANTHER" id="PTHR12903">
    <property type="entry name" value="MITOCHONDRIAL RIBOSOMAL PROTEIN L24"/>
    <property type="match status" value="1"/>
</dbReference>
<dbReference type="InterPro" id="IPR057264">
    <property type="entry name" value="Ribosomal_uL24_C"/>
</dbReference>
<dbReference type="Pfam" id="PF17136">
    <property type="entry name" value="ribosomal_L24"/>
    <property type="match status" value="1"/>
</dbReference>
<dbReference type="EMBL" id="AP027924">
    <property type="protein sequence ID" value="BED91604.1"/>
    <property type="molecule type" value="Genomic_DNA"/>
</dbReference>
<feature type="domain" description="KOW" evidence="7">
    <location>
        <begin position="15"/>
        <end position="42"/>
    </location>
</feature>
<protein>
    <recommendedName>
        <fullName evidence="4 5">Large ribosomal subunit protein uL24</fullName>
    </recommendedName>
</protein>
<comment type="subunit">
    <text evidence="5">Part of the 50S ribosomal subunit.</text>
</comment>
<evidence type="ECO:0000256" key="5">
    <source>
        <dbReference type="HAMAP-Rule" id="MF_01326"/>
    </source>
</evidence>
<keyword evidence="5" id="KW-0699">rRNA-binding</keyword>
<dbReference type="InterPro" id="IPR005824">
    <property type="entry name" value="KOW"/>
</dbReference>
<dbReference type="SUPFAM" id="SSF50104">
    <property type="entry name" value="Translation proteins SH3-like domain"/>
    <property type="match status" value="1"/>
</dbReference>
<dbReference type="Pfam" id="PF00467">
    <property type="entry name" value="KOW"/>
    <property type="match status" value="1"/>
</dbReference>
<dbReference type="GO" id="GO:0019843">
    <property type="term" value="F:rRNA binding"/>
    <property type="evidence" value="ECO:0007669"/>
    <property type="project" value="UniProtKB-UniRule"/>
</dbReference>
<dbReference type="InterPro" id="IPR005825">
    <property type="entry name" value="Ribosomal_uL24_CS"/>
</dbReference>
<evidence type="ECO:0000256" key="6">
    <source>
        <dbReference type="RuleBase" id="RU003477"/>
    </source>
</evidence>
<proteinExistence type="inferred from homology"/>
<comment type="function">
    <text evidence="5">One of two assembly initiator proteins, it binds directly to the 5'-end of the 23S rRNA, where it nucleates assembly of the 50S subunit.</text>
</comment>
<dbReference type="CDD" id="cd06089">
    <property type="entry name" value="KOW_RPL26"/>
    <property type="match status" value="1"/>
</dbReference>
<dbReference type="GO" id="GO:0005840">
    <property type="term" value="C:ribosome"/>
    <property type="evidence" value="ECO:0007669"/>
    <property type="project" value="UniProtKB-KW"/>
</dbReference>
<dbReference type="InterPro" id="IPR014722">
    <property type="entry name" value="Rib_uL2_dom2"/>
</dbReference>
<accession>A0AA48KYU1</accession>
<dbReference type="GO" id="GO:1990904">
    <property type="term" value="C:ribonucleoprotein complex"/>
    <property type="evidence" value="ECO:0007669"/>
    <property type="project" value="UniProtKB-KW"/>
</dbReference>
<dbReference type="GO" id="GO:0003735">
    <property type="term" value="F:structural constituent of ribosome"/>
    <property type="evidence" value="ECO:0007669"/>
    <property type="project" value="InterPro"/>
</dbReference>
<dbReference type="PROSITE" id="PS01108">
    <property type="entry name" value="RIBOSOMAL_L24"/>
    <property type="match status" value="1"/>
</dbReference>
<dbReference type="HAMAP" id="MF_01326_B">
    <property type="entry name" value="Ribosomal_uL24_B"/>
    <property type="match status" value="1"/>
</dbReference>
<comment type="function">
    <text evidence="5">One of the proteins that surrounds the polypeptide exit tunnel on the outside of the subunit.</text>
</comment>
<dbReference type="InterPro" id="IPR041988">
    <property type="entry name" value="Ribosomal_uL24_KOW"/>
</dbReference>
<gene>
    <name evidence="5" type="primary">rplX</name>
    <name evidence="8" type="ORF">CfP315_0107</name>
</gene>
<keyword evidence="3 5" id="KW-0687">Ribonucleoprotein</keyword>
<evidence type="ECO:0000256" key="2">
    <source>
        <dbReference type="ARBA" id="ARBA00022980"/>
    </source>
</evidence>
<keyword evidence="5" id="KW-0694">RNA-binding</keyword>
<dbReference type="AlphaFoldDB" id="A0AA48KYU1"/>
<reference evidence="8" key="1">
    <citation type="journal article" date="2023" name="ISME J.">
        <title>Emergence of putative energy parasites within Clostridia revealed by genome analysis of a novel endosymbiotic clade.</title>
        <authorList>
            <person name="Takahashi K."/>
            <person name="Kuwahara H."/>
            <person name="Horikawa Y."/>
            <person name="Izawa K."/>
            <person name="Kato D."/>
            <person name="Inagaki T."/>
            <person name="Yuki M."/>
            <person name="Ohkuma M."/>
            <person name="Hongoh Y."/>
        </authorList>
    </citation>
    <scope>NUCLEOTIDE SEQUENCE</scope>
    <source>
        <strain evidence="8">CfP3-15</strain>
    </source>
</reference>
<keyword evidence="2 5" id="KW-0689">Ribosomal protein</keyword>
<dbReference type="InterPro" id="IPR003256">
    <property type="entry name" value="Ribosomal_uL24"/>
</dbReference>
<dbReference type="Proteomes" id="UP001337580">
    <property type="component" value="Chromosome"/>
</dbReference>
<dbReference type="Gene3D" id="2.30.30.30">
    <property type="match status" value="1"/>
</dbReference>
<dbReference type="GO" id="GO:0006412">
    <property type="term" value="P:translation"/>
    <property type="evidence" value="ECO:0007669"/>
    <property type="project" value="UniProtKB-UniRule"/>
</dbReference>
<comment type="similarity">
    <text evidence="1 5 6">Belongs to the universal ribosomal protein uL24 family.</text>
</comment>
<evidence type="ECO:0000259" key="7">
    <source>
        <dbReference type="SMART" id="SM00739"/>
    </source>
</evidence>
<dbReference type="NCBIfam" id="TIGR01079">
    <property type="entry name" value="rplX_bact"/>
    <property type="match status" value="1"/>
</dbReference>
<organism evidence="8">
    <name type="scientific">Candidatus Improbicoccus pseudotrichonymphae</name>
    <dbReference type="NCBI Taxonomy" id="3033792"/>
    <lineage>
        <taxon>Bacteria</taxon>
        <taxon>Bacillati</taxon>
        <taxon>Bacillota</taxon>
        <taxon>Clostridia</taxon>
        <taxon>Candidatus Improbicoccus</taxon>
    </lineage>
</organism>
<name>A0AA48KYU1_9FIRM</name>
<dbReference type="KEGG" id="ips:CfP315_0107"/>
<dbReference type="InterPro" id="IPR008991">
    <property type="entry name" value="Translation_prot_SH3-like_sf"/>
</dbReference>
<evidence type="ECO:0000313" key="8">
    <source>
        <dbReference type="EMBL" id="BED91604.1"/>
    </source>
</evidence>